<protein>
    <submittedName>
        <fullName evidence="1">Uncharacterized protein</fullName>
    </submittedName>
</protein>
<reference evidence="1" key="1">
    <citation type="submission" date="2018-04" db="EMBL/GenBank/DDBJ databases">
        <title>Transcriptome of Schizaphis graminum biotype I.</title>
        <authorList>
            <person name="Scully E.D."/>
            <person name="Geib S.M."/>
            <person name="Palmer N.A."/>
            <person name="Koch K."/>
            <person name="Bradshaw J."/>
            <person name="Heng-Moss T."/>
            <person name="Sarath G."/>
        </authorList>
    </citation>
    <scope>NUCLEOTIDE SEQUENCE</scope>
</reference>
<dbReference type="EMBL" id="GGMR01018379">
    <property type="protein sequence ID" value="MBY30998.1"/>
    <property type="molecule type" value="Transcribed_RNA"/>
</dbReference>
<accession>A0A2S2PNX1</accession>
<proteinExistence type="predicted"/>
<name>A0A2S2PNX1_SCHGA</name>
<dbReference type="AlphaFoldDB" id="A0A2S2PNX1"/>
<organism evidence="1">
    <name type="scientific">Schizaphis graminum</name>
    <name type="common">Green bug aphid</name>
    <dbReference type="NCBI Taxonomy" id="13262"/>
    <lineage>
        <taxon>Eukaryota</taxon>
        <taxon>Metazoa</taxon>
        <taxon>Ecdysozoa</taxon>
        <taxon>Arthropoda</taxon>
        <taxon>Hexapoda</taxon>
        <taxon>Insecta</taxon>
        <taxon>Pterygota</taxon>
        <taxon>Neoptera</taxon>
        <taxon>Paraneoptera</taxon>
        <taxon>Hemiptera</taxon>
        <taxon>Sternorrhyncha</taxon>
        <taxon>Aphidomorpha</taxon>
        <taxon>Aphidoidea</taxon>
        <taxon>Aphididae</taxon>
        <taxon>Aphidini</taxon>
        <taxon>Schizaphis</taxon>
    </lineage>
</organism>
<evidence type="ECO:0000313" key="1">
    <source>
        <dbReference type="EMBL" id="MBY30998.1"/>
    </source>
</evidence>
<sequence>MRYLSVQSDKRLNFSAHIGLVKAAAKRTMSALGRLMPNVQGPSACKRRLLMSVALSKLLYTSSVWALTAAKTARNRTALSQAQRGAAIRVARCYRTVSDMAAQVLARMPPAHLLADERRRIKQRKREPTTVAVIRRQEREATLRE</sequence>
<gene>
    <name evidence="1" type="ORF">g.73564</name>
</gene>